<keyword evidence="1" id="KW-0732">Signal</keyword>
<dbReference type="InterPro" id="IPR010239">
    <property type="entry name" value="CHP02001"/>
</dbReference>
<protein>
    <recommendedName>
        <fullName evidence="4">Porin domain-containing protein</fullName>
    </recommendedName>
</protein>
<gene>
    <name evidence="2" type="ordered locus">Hhal_1316</name>
</gene>
<reference evidence="2 3" key="2">
    <citation type="journal article" date="2013" name="Stand. Genomic Sci.">
        <title>Complete genome sequence of Halorhodospira halophila SL1.</title>
        <authorList>
            <person name="Challacombe J.F."/>
            <person name="Majid S."/>
            <person name="Deole R."/>
            <person name="Brettin T.S."/>
            <person name="Bruce D."/>
            <person name="Delano S.F."/>
            <person name="Detter J.C."/>
            <person name="Gleasner C.D."/>
            <person name="Han C.S."/>
            <person name="Misra M."/>
            <person name="Reitenga K.G."/>
            <person name="Mikhailova N."/>
            <person name="Woyke T."/>
            <person name="Pitluck S."/>
            <person name="Nolan M."/>
            <person name="Land M.L."/>
            <person name="Saunders E."/>
            <person name="Tapia R."/>
            <person name="Lapidus A."/>
            <person name="Ivanova N."/>
            <person name="Hoff W.D."/>
        </authorList>
    </citation>
    <scope>NUCLEOTIDE SEQUENCE [LARGE SCALE GENOMIC DNA]</scope>
    <source>
        <strain evidence="3">DSM 244 / SL1</strain>
    </source>
</reference>
<dbReference type="RefSeq" id="WP_011814105.1">
    <property type="nucleotide sequence ID" value="NC_008789.1"/>
</dbReference>
<dbReference type="Pfam" id="PF09694">
    <property type="entry name" value="Gcw_chp"/>
    <property type="match status" value="1"/>
</dbReference>
<sequence length="229" mass="23979">MMNTTTMRTPQPRRAAAAGLTLSAAALALPTASAEDWAERTTFEFGVFSDYLDTGESVSKNNAVAQGGIEYGHPGGPFLGTAVSTLDGNEQGQEVVPYLGYGFTAGEVDLSLAYEYAYYPEQDDADEGEVILGAGWRGLGAELAYMANADDSDAAGSIVYALGYGFDVAEDIALDATIGYDDPDDASGDAFWELGVSRAVDVGEISLVYGSRDESGAQDVFVAGYSVSF</sequence>
<dbReference type="AlphaFoldDB" id="A1WWM1"/>
<reference evidence="3" key="1">
    <citation type="submission" date="2006-12" db="EMBL/GenBank/DDBJ databases">
        <title>Complete sequence of Halorhodospira halophila SL1.</title>
        <authorList>
            <consortium name="US DOE Joint Genome Institute"/>
            <person name="Copeland A."/>
            <person name="Lucas S."/>
            <person name="Lapidus A."/>
            <person name="Barry K."/>
            <person name="Detter J.C."/>
            <person name="Glavina del Rio T."/>
            <person name="Hammon N."/>
            <person name="Israni S."/>
            <person name="Dalin E."/>
            <person name="Tice H."/>
            <person name="Pitluck S."/>
            <person name="Saunders E."/>
            <person name="Brettin T."/>
            <person name="Bruce D."/>
            <person name="Han C."/>
            <person name="Tapia R."/>
            <person name="Schmutz J."/>
            <person name="Larimer F."/>
            <person name="Land M."/>
            <person name="Hauser L."/>
            <person name="Kyrpides N."/>
            <person name="Mikhailova N."/>
            <person name="Hoff W."/>
            <person name="Richardson P."/>
        </authorList>
    </citation>
    <scope>NUCLEOTIDE SEQUENCE [LARGE SCALE GENOMIC DNA]</scope>
    <source>
        <strain evidence="3">DSM 244 / SL1</strain>
    </source>
</reference>
<evidence type="ECO:0000313" key="3">
    <source>
        <dbReference type="Proteomes" id="UP000000647"/>
    </source>
</evidence>
<feature type="chain" id="PRO_5002640418" description="Porin domain-containing protein" evidence="1">
    <location>
        <begin position="35"/>
        <end position="229"/>
    </location>
</feature>
<proteinExistence type="predicted"/>
<evidence type="ECO:0000256" key="1">
    <source>
        <dbReference type="SAM" id="SignalP"/>
    </source>
</evidence>
<name>A1WWM1_HALHL</name>
<dbReference type="KEGG" id="hha:Hhal_1316"/>
<evidence type="ECO:0000313" key="2">
    <source>
        <dbReference type="EMBL" id="ABM62083.1"/>
    </source>
</evidence>
<evidence type="ECO:0008006" key="4">
    <source>
        <dbReference type="Google" id="ProtNLM"/>
    </source>
</evidence>
<accession>A1WWM1</accession>
<dbReference type="EMBL" id="CP000544">
    <property type="protein sequence ID" value="ABM62083.1"/>
    <property type="molecule type" value="Genomic_DNA"/>
</dbReference>
<dbReference type="NCBIfam" id="TIGR02001">
    <property type="entry name" value="gcw_chp"/>
    <property type="match status" value="1"/>
</dbReference>
<dbReference type="Proteomes" id="UP000000647">
    <property type="component" value="Chromosome"/>
</dbReference>
<keyword evidence="3" id="KW-1185">Reference proteome</keyword>
<feature type="signal peptide" evidence="1">
    <location>
        <begin position="1"/>
        <end position="34"/>
    </location>
</feature>
<organism evidence="2 3">
    <name type="scientific">Halorhodospira halophila (strain DSM 244 / SL1)</name>
    <name type="common">Ectothiorhodospira halophila (strain DSM 244 / SL1)</name>
    <dbReference type="NCBI Taxonomy" id="349124"/>
    <lineage>
        <taxon>Bacteria</taxon>
        <taxon>Pseudomonadati</taxon>
        <taxon>Pseudomonadota</taxon>
        <taxon>Gammaproteobacteria</taxon>
        <taxon>Chromatiales</taxon>
        <taxon>Ectothiorhodospiraceae</taxon>
        <taxon>Halorhodospira</taxon>
    </lineage>
</organism>
<dbReference type="HOGENOM" id="CLU_1208407_0_0_6"/>